<dbReference type="Gene3D" id="3.40.1110.10">
    <property type="entry name" value="Calcium-transporting ATPase, cytoplasmic domain N"/>
    <property type="match status" value="1"/>
</dbReference>
<keyword evidence="8 15" id="KW-0547">Nucleotide-binding</keyword>
<accession>A0A8A4TWW3</accession>
<dbReference type="CDD" id="cd00371">
    <property type="entry name" value="HMA"/>
    <property type="match status" value="1"/>
</dbReference>
<keyword evidence="14 15" id="KW-0472">Membrane</keyword>
<feature type="transmembrane region" description="Helical" evidence="15">
    <location>
        <begin position="428"/>
        <end position="447"/>
    </location>
</feature>
<dbReference type="SUPFAM" id="SSF55008">
    <property type="entry name" value="HMA, heavy metal-associated domain"/>
    <property type="match status" value="1"/>
</dbReference>
<keyword evidence="3" id="KW-0813">Transport</keyword>
<keyword evidence="10" id="KW-0460">Magnesium</keyword>
<dbReference type="InterPro" id="IPR023298">
    <property type="entry name" value="ATPase_P-typ_TM_dom_sf"/>
</dbReference>
<dbReference type="KEGG" id="scor:J3U87_14655"/>
<keyword evidence="7 15" id="KW-0479">Metal-binding</keyword>
<dbReference type="GO" id="GO:0016887">
    <property type="term" value="F:ATP hydrolysis activity"/>
    <property type="evidence" value="ECO:0007669"/>
    <property type="project" value="InterPro"/>
</dbReference>
<sequence>MNQPALSPTPSLTETLRVEDDSSVCKHCGSVLGAEQDSPFCCAGCETVFHLIEARGWQEFYRLRDQAGTMNQDRDLDIPSYAYLNSEAYREQFCQERTQQTYGTVWYLDGLHCAACVWLVEKMMRAHEGIGVMDLNFGESRLSFEFDRESDLQKLAEQLAAAGYRVGLRPHGSELPNEGLLRLGICGALAGNIMLMSLPFYTGLSQGPYAAMFAWMAFALVLPLMGYGARPFFAKAWVGLKSGGVNLDMPIAIGLTSAFVLSTVQLVLGNYHELYFDSMGMLVFFLLTGRYVQRMGVRKAMSETAKLLAGMPQLAEVWRNGRWMPVSADQILVGETLRMRAGDVVPLDGILTSETAVLNLHVVTGESHPVYLKREDKVLAGSVNMGGTMRMKASQTVEDSRFARFQTLADSLTRQKNRDQVFERAARWFLPAALSAALLGLFLWWPVSPGQAFSTALTVLIVVCPCALALAVPTARSLALGRASRAGIWIKSLRVFETLPTVDTVVFDKTGVLTEGKPNIVEEKWFTDRPHWLSAAICELESSVHHPLAGMFRERLEVAKGLRQTIDHIEAVEVRPGIGVRGEVDGVRVSVGSLAGLDGFASEPQVQDFMTREAASFPAGVGIVAVLIDGRPGALFAVEDRVGDEVDGSLSALKRRRLDLTVLSGDRPEAVQKVVDDLPLDRGLGGQMPEDKLRYVVARQSERNRFLMMGDGLNDMGAIAAAEVGVTYGGATDAALKFADVVLRTRDLSRIDYLFDLVETTGKAARRGLALSLGYNLIAVSLSLAGLIGPLTAAILMPLSSLSVVGISAWTFREGGS</sequence>
<dbReference type="NCBIfam" id="TIGR01525">
    <property type="entry name" value="ATPase-IB_hvy"/>
    <property type="match status" value="1"/>
</dbReference>
<evidence type="ECO:0000256" key="6">
    <source>
        <dbReference type="ARBA" id="ARBA00022692"/>
    </source>
</evidence>
<dbReference type="PROSITE" id="PS50846">
    <property type="entry name" value="HMA_2"/>
    <property type="match status" value="1"/>
</dbReference>
<feature type="transmembrane region" description="Helical" evidence="15">
    <location>
        <begin position="179"/>
        <end position="201"/>
    </location>
</feature>
<keyword evidence="12 15" id="KW-1133">Transmembrane helix</keyword>
<reference evidence="17" key="1">
    <citation type="submission" date="2021-03" db="EMBL/GenBank/DDBJ databases">
        <title>Acanthopleuribacteraceae sp. M133.</title>
        <authorList>
            <person name="Wang G."/>
        </authorList>
    </citation>
    <scope>NUCLEOTIDE SEQUENCE</scope>
    <source>
        <strain evidence="17">M133</strain>
    </source>
</reference>
<evidence type="ECO:0000256" key="3">
    <source>
        <dbReference type="ARBA" id="ARBA00022448"/>
    </source>
</evidence>
<evidence type="ECO:0000256" key="8">
    <source>
        <dbReference type="ARBA" id="ARBA00022741"/>
    </source>
</evidence>
<dbReference type="PANTHER" id="PTHR43520">
    <property type="entry name" value="ATP7, ISOFORM B"/>
    <property type="match status" value="1"/>
</dbReference>
<dbReference type="InterPro" id="IPR006121">
    <property type="entry name" value="HMA_dom"/>
</dbReference>
<dbReference type="RefSeq" id="WP_237383793.1">
    <property type="nucleotide sequence ID" value="NZ_CP071793.1"/>
</dbReference>
<evidence type="ECO:0000256" key="13">
    <source>
        <dbReference type="ARBA" id="ARBA00023065"/>
    </source>
</evidence>
<feature type="transmembrane region" description="Helical" evidence="15">
    <location>
        <begin position="453"/>
        <end position="472"/>
    </location>
</feature>
<dbReference type="InterPro" id="IPR008250">
    <property type="entry name" value="ATPase_P-typ_transduc_dom_A_sf"/>
</dbReference>
<feature type="domain" description="HMA" evidence="16">
    <location>
        <begin position="102"/>
        <end position="167"/>
    </location>
</feature>
<dbReference type="EMBL" id="CP071793">
    <property type="protein sequence ID" value="QTD53691.1"/>
    <property type="molecule type" value="Genomic_DNA"/>
</dbReference>
<keyword evidence="4 15" id="KW-1003">Cell membrane</keyword>
<evidence type="ECO:0000256" key="15">
    <source>
        <dbReference type="RuleBase" id="RU362081"/>
    </source>
</evidence>
<dbReference type="PANTHER" id="PTHR43520:SF5">
    <property type="entry name" value="CATION-TRANSPORTING P-TYPE ATPASE-RELATED"/>
    <property type="match status" value="1"/>
</dbReference>
<dbReference type="Gene3D" id="3.30.70.100">
    <property type="match status" value="1"/>
</dbReference>
<dbReference type="NCBIfam" id="TIGR01494">
    <property type="entry name" value="ATPase_P-type"/>
    <property type="match status" value="2"/>
</dbReference>
<dbReference type="InterPro" id="IPR036163">
    <property type="entry name" value="HMA_dom_sf"/>
</dbReference>
<dbReference type="InterPro" id="IPR027256">
    <property type="entry name" value="P-typ_ATPase_IB"/>
</dbReference>
<dbReference type="PRINTS" id="PR00119">
    <property type="entry name" value="CATATPASE"/>
</dbReference>
<dbReference type="SUPFAM" id="SSF81653">
    <property type="entry name" value="Calcium ATPase, transduction domain A"/>
    <property type="match status" value="1"/>
</dbReference>
<evidence type="ECO:0000256" key="12">
    <source>
        <dbReference type="ARBA" id="ARBA00022989"/>
    </source>
</evidence>
<evidence type="ECO:0000259" key="16">
    <source>
        <dbReference type="PROSITE" id="PS50846"/>
    </source>
</evidence>
<evidence type="ECO:0000256" key="14">
    <source>
        <dbReference type="ARBA" id="ARBA00023136"/>
    </source>
</evidence>
<dbReference type="Pfam" id="PF00403">
    <property type="entry name" value="HMA"/>
    <property type="match status" value="1"/>
</dbReference>
<evidence type="ECO:0000256" key="7">
    <source>
        <dbReference type="ARBA" id="ARBA00022723"/>
    </source>
</evidence>
<proteinExistence type="inferred from homology"/>
<evidence type="ECO:0000313" key="18">
    <source>
        <dbReference type="Proteomes" id="UP000663929"/>
    </source>
</evidence>
<dbReference type="InterPro" id="IPR021993">
    <property type="entry name" value="ATPase-cat-bd"/>
</dbReference>
<name>A0A8A4TWW3_SULCO</name>
<dbReference type="Gene3D" id="2.70.150.10">
    <property type="entry name" value="Calcium-transporting ATPase, cytoplasmic transduction domain A"/>
    <property type="match status" value="1"/>
</dbReference>
<dbReference type="InterPro" id="IPR023214">
    <property type="entry name" value="HAD_sf"/>
</dbReference>
<dbReference type="Pfam" id="PF12156">
    <property type="entry name" value="ATPase-cat_bd"/>
    <property type="match status" value="1"/>
</dbReference>
<dbReference type="InterPro" id="IPR023299">
    <property type="entry name" value="ATPase_P-typ_cyto_dom_N"/>
</dbReference>
<dbReference type="Proteomes" id="UP000663929">
    <property type="component" value="Chromosome"/>
</dbReference>
<evidence type="ECO:0000313" key="17">
    <source>
        <dbReference type="EMBL" id="QTD53691.1"/>
    </source>
</evidence>
<evidence type="ECO:0000256" key="2">
    <source>
        <dbReference type="ARBA" id="ARBA00006024"/>
    </source>
</evidence>
<evidence type="ECO:0000256" key="9">
    <source>
        <dbReference type="ARBA" id="ARBA00022840"/>
    </source>
</evidence>
<comment type="subcellular location">
    <subcellularLocation>
        <location evidence="1">Cell membrane</location>
        <topology evidence="1">Multi-pass membrane protein</topology>
    </subcellularLocation>
</comment>
<dbReference type="InterPro" id="IPR059000">
    <property type="entry name" value="ATPase_P-type_domA"/>
</dbReference>
<keyword evidence="6 15" id="KW-0812">Transmembrane</keyword>
<comment type="similarity">
    <text evidence="2 15">Belongs to the cation transport ATPase (P-type) (TC 3.A.3) family. Type IB subfamily.</text>
</comment>
<dbReference type="GO" id="GO:0055070">
    <property type="term" value="P:copper ion homeostasis"/>
    <property type="evidence" value="ECO:0007669"/>
    <property type="project" value="TreeGrafter"/>
</dbReference>
<dbReference type="Pfam" id="PF00702">
    <property type="entry name" value="Hydrolase"/>
    <property type="match status" value="1"/>
</dbReference>
<keyword evidence="11" id="KW-1278">Translocase</keyword>
<dbReference type="SUPFAM" id="SSF56784">
    <property type="entry name" value="HAD-like"/>
    <property type="match status" value="1"/>
</dbReference>
<dbReference type="Pfam" id="PF00122">
    <property type="entry name" value="E1-E2_ATPase"/>
    <property type="match status" value="1"/>
</dbReference>
<dbReference type="GO" id="GO:0005507">
    <property type="term" value="F:copper ion binding"/>
    <property type="evidence" value="ECO:0007669"/>
    <property type="project" value="TreeGrafter"/>
</dbReference>
<evidence type="ECO:0000256" key="1">
    <source>
        <dbReference type="ARBA" id="ARBA00004651"/>
    </source>
</evidence>
<evidence type="ECO:0000256" key="10">
    <source>
        <dbReference type="ARBA" id="ARBA00022842"/>
    </source>
</evidence>
<feature type="transmembrane region" description="Helical" evidence="15">
    <location>
        <begin position="207"/>
        <end position="228"/>
    </location>
</feature>
<dbReference type="GO" id="GO:0005524">
    <property type="term" value="F:ATP binding"/>
    <property type="evidence" value="ECO:0007669"/>
    <property type="project" value="UniProtKB-UniRule"/>
</dbReference>
<keyword evidence="18" id="KW-1185">Reference proteome</keyword>
<dbReference type="Gene3D" id="3.40.50.1000">
    <property type="entry name" value="HAD superfamily/HAD-like"/>
    <property type="match status" value="1"/>
</dbReference>
<protein>
    <submittedName>
        <fullName evidence="17">Heavy metal translocating P-type ATPase metal-binding domain-containing protein</fullName>
    </submittedName>
</protein>
<keyword evidence="9 15" id="KW-0067">ATP-binding</keyword>
<evidence type="ECO:0000256" key="4">
    <source>
        <dbReference type="ARBA" id="ARBA00022475"/>
    </source>
</evidence>
<evidence type="ECO:0000256" key="11">
    <source>
        <dbReference type="ARBA" id="ARBA00022967"/>
    </source>
</evidence>
<evidence type="ECO:0000256" key="5">
    <source>
        <dbReference type="ARBA" id="ARBA00022553"/>
    </source>
</evidence>
<dbReference type="AlphaFoldDB" id="A0A8A4TWW3"/>
<dbReference type="InterPro" id="IPR001757">
    <property type="entry name" value="P_typ_ATPase"/>
</dbReference>
<feature type="transmembrane region" description="Helical" evidence="15">
    <location>
        <begin position="769"/>
        <end position="788"/>
    </location>
</feature>
<keyword evidence="5" id="KW-0597">Phosphoprotein</keyword>
<organism evidence="17 18">
    <name type="scientific">Sulfidibacter corallicola</name>
    <dbReference type="NCBI Taxonomy" id="2818388"/>
    <lineage>
        <taxon>Bacteria</taxon>
        <taxon>Pseudomonadati</taxon>
        <taxon>Acidobacteriota</taxon>
        <taxon>Holophagae</taxon>
        <taxon>Acanthopleuribacterales</taxon>
        <taxon>Acanthopleuribacteraceae</taxon>
        <taxon>Sulfidibacter</taxon>
    </lineage>
</organism>
<dbReference type="SUPFAM" id="SSF81665">
    <property type="entry name" value="Calcium ATPase, transmembrane domain M"/>
    <property type="match status" value="1"/>
</dbReference>
<dbReference type="GO" id="GO:0005886">
    <property type="term" value="C:plasma membrane"/>
    <property type="evidence" value="ECO:0007669"/>
    <property type="project" value="UniProtKB-SubCell"/>
</dbReference>
<dbReference type="InterPro" id="IPR036412">
    <property type="entry name" value="HAD-like_sf"/>
</dbReference>
<feature type="transmembrane region" description="Helical" evidence="15">
    <location>
        <begin position="249"/>
        <end position="268"/>
    </location>
</feature>
<keyword evidence="13" id="KW-0406">Ion transport</keyword>
<dbReference type="GO" id="GO:0043682">
    <property type="term" value="F:P-type divalent copper transporter activity"/>
    <property type="evidence" value="ECO:0007669"/>
    <property type="project" value="TreeGrafter"/>
</dbReference>
<gene>
    <name evidence="17" type="ORF">J3U87_14655</name>
</gene>